<accession>A0ABT3PKT5</accession>
<comment type="caution">
    <text evidence="1">The sequence shown here is derived from an EMBL/GenBank/DDBJ whole genome shotgun (WGS) entry which is preliminary data.</text>
</comment>
<sequence length="297" mass="34863">MLSKDLIKHIHQNYPEIEEKLNLSKDVFVASDFREKDRNNEYWGISFLLSDLKSIQPFNQYRLDIKKEYNIEGQEISYKKLNSSQNHPSILNEFLSAIDTIDGILFNFMIDSSFDTVCNDSKSVWQNDEELSTYKFNQFQKLELFSHLAGLVISSIKSEIETLKWITDHDNVINNRSRKEIAIKFFFEVVSKYLGPNEIRYEFIDPDKDSEDRILADLSNIPDLIVGPMVDIKNSYQREEIEITKRGVPFPSSSKVKSISYSEWFFANNKNLKKINTEIEFDPESNMINYIDIYPKK</sequence>
<dbReference type="EMBL" id="JAGGJA010000003">
    <property type="protein sequence ID" value="MCW9706529.1"/>
    <property type="molecule type" value="Genomic_DNA"/>
</dbReference>
<gene>
    <name evidence="1" type="ORF">J6I44_06665</name>
</gene>
<proteinExistence type="predicted"/>
<name>A0ABT3PKT5_9BACT</name>
<reference evidence="1 2" key="1">
    <citation type="submission" date="2021-03" db="EMBL/GenBank/DDBJ databases">
        <title>Aliifodinibius sp. nov., a new bacterium isolated from saline soil.</title>
        <authorList>
            <person name="Galisteo C."/>
            <person name="De La Haba R."/>
            <person name="Sanchez-Porro C."/>
            <person name="Ventosa A."/>
        </authorList>
    </citation>
    <scope>NUCLEOTIDE SEQUENCE [LARGE SCALE GENOMIC DNA]</scope>
    <source>
        <strain evidence="1 2">1BSP15-2V2</strain>
    </source>
</reference>
<dbReference type="RefSeq" id="WP_265765245.1">
    <property type="nucleotide sequence ID" value="NZ_JAGGJA010000003.1"/>
</dbReference>
<dbReference type="Proteomes" id="UP001207918">
    <property type="component" value="Unassembled WGS sequence"/>
</dbReference>
<evidence type="ECO:0000313" key="1">
    <source>
        <dbReference type="EMBL" id="MCW9706529.1"/>
    </source>
</evidence>
<keyword evidence="2" id="KW-1185">Reference proteome</keyword>
<protein>
    <submittedName>
        <fullName evidence="1">Uncharacterized protein</fullName>
    </submittedName>
</protein>
<organism evidence="1 2">
    <name type="scientific">Fodinibius salsisoli</name>
    <dbReference type="NCBI Taxonomy" id="2820877"/>
    <lineage>
        <taxon>Bacteria</taxon>
        <taxon>Pseudomonadati</taxon>
        <taxon>Balneolota</taxon>
        <taxon>Balneolia</taxon>
        <taxon>Balneolales</taxon>
        <taxon>Balneolaceae</taxon>
        <taxon>Fodinibius</taxon>
    </lineage>
</organism>
<evidence type="ECO:0000313" key="2">
    <source>
        <dbReference type="Proteomes" id="UP001207918"/>
    </source>
</evidence>